<feature type="domain" description="Activator of Hsp90 ATPase homologue 1/2-like C-terminal" evidence="2">
    <location>
        <begin position="14"/>
        <end position="137"/>
    </location>
</feature>
<dbReference type="Gene3D" id="3.30.530.20">
    <property type="match status" value="1"/>
</dbReference>
<evidence type="ECO:0000313" key="3">
    <source>
        <dbReference type="EMBL" id="SDL88102.1"/>
    </source>
</evidence>
<reference evidence="4" key="1">
    <citation type="submission" date="2016-10" db="EMBL/GenBank/DDBJ databases">
        <authorList>
            <person name="Varghese N."/>
            <person name="Submissions S."/>
        </authorList>
    </citation>
    <scope>NUCLEOTIDE SEQUENCE [LARGE SCALE GENOMIC DNA]</scope>
    <source>
        <strain evidence="4">CGMCC 1.6199</strain>
    </source>
</reference>
<dbReference type="InterPro" id="IPR023393">
    <property type="entry name" value="START-like_dom_sf"/>
</dbReference>
<organism evidence="3 4">
    <name type="scientific">Sediminibacillus halophilus</name>
    <dbReference type="NCBI Taxonomy" id="482461"/>
    <lineage>
        <taxon>Bacteria</taxon>
        <taxon>Bacillati</taxon>
        <taxon>Bacillota</taxon>
        <taxon>Bacilli</taxon>
        <taxon>Bacillales</taxon>
        <taxon>Bacillaceae</taxon>
        <taxon>Sediminibacillus</taxon>
    </lineage>
</organism>
<dbReference type="Proteomes" id="UP000182347">
    <property type="component" value="Unassembled WGS sequence"/>
</dbReference>
<evidence type="ECO:0000313" key="4">
    <source>
        <dbReference type="Proteomes" id="UP000182347"/>
    </source>
</evidence>
<dbReference type="CDD" id="cd07814">
    <property type="entry name" value="SRPBCC_CalC_Aha1-like"/>
    <property type="match status" value="1"/>
</dbReference>
<dbReference type="Pfam" id="PF08327">
    <property type="entry name" value="AHSA1"/>
    <property type="match status" value="1"/>
</dbReference>
<dbReference type="EMBL" id="FNHF01000001">
    <property type="protein sequence ID" value="SDL88102.1"/>
    <property type="molecule type" value="Genomic_DNA"/>
</dbReference>
<proteinExistence type="inferred from homology"/>
<evidence type="ECO:0000259" key="2">
    <source>
        <dbReference type="Pfam" id="PF08327"/>
    </source>
</evidence>
<dbReference type="AlphaFoldDB" id="A0A1G9NND3"/>
<dbReference type="STRING" id="482461.SAMN05216244_1085"/>
<evidence type="ECO:0000256" key="1">
    <source>
        <dbReference type="ARBA" id="ARBA00006817"/>
    </source>
</evidence>
<name>A0A1G9NND3_9BACI</name>
<sequence>MKKVSDIKQSVLLNAPIEKVWKIVTSAEGLESWFMPNDMKAIPGKEFHVQSPFGSSPCKVLEVEEPNFFSFAWDTEGWIVSFYLKEKDGKTEFTLVHSGWKEPDAILPKANEKSYVIRERMNNGWRNLVTNRLREAVEE</sequence>
<accession>A0A1G9NND3</accession>
<keyword evidence="4" id="KW-1185">Reference proteome</keyword>
<comment type="similarity">
    <text evidence="1">Belongs to the AHA1 family.</text>
</comment>
<dbReference type="SUPFAM" id="SSF55961">
    <property type="entry name" value="Bet v1-like"/>
    <property type="match status" value="1"/>
</dbReference>
<gene>
    <name evidence="3" type="ORF">SAMN05216244_1085</name>
</gene>
<protein>
    <submittedName>
        <fullName evidence="3">Uncharacterized conserved protein YndB, AHSA1/START domain</fullName>
    </submittedName>
</protein>
<dbReference type="InterPro" id="IPR013538">
    <property type="entry name" value="ASHA1/2-like_C"/>
</dbReference>